<reference evidence="2 3" key="1">
    <citation type="journal article" date="2024" name="Nat. Commun.">
        <title>Phylogenomics reveals the evolutionary origins of lichenization in chlorophyte algae.</title>
        <authorList>
            <person name="Puginier C."/>
            <person name="Libourel C."/>
            <person name="Otte J."/>
            <person name="Skaloud P."/>
            <person name="Haon M."/>
            <person name="Grisel S."/>
            <person name="Petersen M."/>
            <person name="Berrin J.G."/>
            <person name="Delaux P.M."/>
            <person name="Dal Grande F."/>
            <person name="Keller J."/>
        </authorList>
    </citation>
    <scope>NUCLEOTIDE SEQUENCE [LARGE SCALE GENOMIC DNA]</scope>
    <source>
        <strain evidence="2 3">SAG 216-7</strain>
    </source>
</reference>
<organism evidence="2 3">
    <name type="scientific">Coccomyxa subellipsoidea</name>
    <dbReference type="NCBI Taxonomy" id="248742"/>
    <lineage>
        <taxon>Eukaryota</taxon>
        <taxon>Viridiplantae</taxon>
        <taxon>Chlorophyta</taxon>
        <taxon>core chlorophytes</taxon>
        <taxon>Trebouxiophyceae</taxon>
        <taxon>Trebouxiophyceae incertae sedis</taxon>
        <taxon>Coccomyxaceae</taxon>
        <taxon>Coccomyxa</taxon>
    </lineage>
</organism>
<proteinExistence type="predicted"/>
<keyword evidence="3" id="KW-1185">Reference proteome</keyword>
<name>A0ABR2YW66_9CHLO</name>
<comment type="caution">
    <text evidence="2">The sequence shown here is derived from an EMBL/GenBank/DDBJ whole genome shotgun (WGS) entry which is preliminary data.</text>
</comment>
<dbReference type="EMBL" id="JALJOT010000004">
    <property type="protein sequence ID" value="KAK9916043.1"/>
    <property type="molecule type" value="Genomic_DNA"/>
</dbReference>
<sequence length="113" mass="13055">MRIYEQIWGAPMRQETIASRRKSFKESVRDLMKDRGRRHLRFTSGRRIGGGLLFWLDGFADHASWPHICPLIGEVTSYILEGWAARAVSDSSSDSSDEDNAHLKSYSRGRLWR</sequence>
<accession>A0ABR2YW66</accession>
<feature type="region of interest" description="Disordered" evidence="1">
    <location>
        <begin position="89"/>
        <end position="113"/>
    </location>
</feature>
<evidence type="ECO:0000256" key="1">
    <source>
        <dbReference type="SAM" id="MobiDB-lite"/>
    </source>
</evidence>
<evidence type="ECO:0000313" key="2">
    <source>
        <dbReference type="EMBL" id="KAK9916043.1"/>
    </source>
</evidence>
<evidence type="ECO:0000313" key="3">
    <source>
        <dbReference type="Proteomes" id="UP001491310"/>
    </source>
</evidence>
<dbReference type="Proteomes" id="UP001491310">
    <property type="component" value="Unassembled WGS sequence"/>
</dbReference>
<protein>
    <submittedName>
        <fullName evidence="2">Uncharacterized protein</fullName>
    </submittedName>
</protein>
<gene>
    <name evidence="2" type="ORF">WJX75_007731</name>
</gene>